<dbReference type="GO" id="GO:0051539">
    <property type="term" value="F:4 iron, 4 sulfur cluster binding"/>
    <property type="evidence" value="ECO:0007669"/>
    <property type="project" value="UniProtKB-KW"/>
</dbReference>
<protein>
    <submittedName>
        <fullName evidence="9">4Fe-4S dicluster domain-containing protein</fullName>
    </submittedName>
</protein>
<dbReference type="PANTHER" id="PTHR42989">
    <property type="entry name" value="HYDROGENASE-4 COMPONENT I"/>
    <property type="match status" value="1"/>
</dbReference>
<accession>A0A4R9JR37</accession>
<dbReference type="Pfam" id="PF12838">
    <property type="entry name" value="Fer4_7"/>
    <property type="match status" value="1"/>
</dbReference>
<evidence type="ECO:0000256" key="1">
    <source>
        <dbReference type="ARBA" id="ARBA00001966"/>
    </source>
</evidence>
<dbReference type="InterPro" id="IPR052375">
    <property type="entry name" value="Complex_I_20kDa-like"/>
</dbReference>
<keyword evidence="4" id="KW-0004">4Fe-4S</keyword>
<dbReference type="Gene3D" id="3.30.70.20">
    <property type="match status" value="1"/>
</dbReference>
<dbReference type="GO" id="GO:0046872">
    <property type="term" value="F:metal ion binding"/>
    <property type="evidence" value="ECO:0007669"/>
    <property type="project" value="UniProtKB-KW"/>
</dbReference>
<evidence type="ECO:0000256" key="3">
    <source>
        <dbReference type="ARBA" id="ARBA00010870"/>
    </source>
</evidence>
<dbReference type="AlphaFoldDB" id="A0A4R9JR37"/>
<dbReference type="Gene3D" id="3.40.50.12280">
    <property type="match status" value="1"/>
</dbReference>
<sequence length="273" mass="30249">MKSLLEILNFVKTKKVLNFETASPVHPNQRGIPVPTKQMSSGCGSCNLCEVNCPTKAIERKGDSEFLVDYGKCLQCGDCVEICPDAKLTNSGFIYVFSLHREEFYTSYKNGILQTSLHKSIPLTANQERFRKLTHKRGFLYREVAAGGNNTVESELNASFNSVFDSEREGIRCVASPKHADAIVFSGPVSENMAAPLETAWNVMSEPKALIACGTEAVSGGLFPQCNLPKEPDLYISGDPPRPDVILQAFRLLLGRFSFQFQEALHKFLESEK</sequence>
<evidence type="ECO:0000256" key="6">
    <source>
        <dbReference type="ARBA" id="ARBA00023004"/>
    </source>
</evidence>
<dbReference type="Pfam" id="PF01058">
    <property type="entry name" value="Oxidored_q6"/>
    <property type="match status" value="1"/>
</dbReference>
<dbReference type="PROSITE" id="PS00198">
    <property type="entry name" value="4FE4S_FER_1"/>
    <property type="match status" value="1"/>
</dbReference>
<dbReference type="RefSeq" id="WP_135619382.1">
    <property type="nucleotide sequence ID" value="NZ_RQGG01000028.1"/>
</dbReference>
<keyword evidence="10" id="KW-1185">Reference proteome</keyword>
<dbReference type="OrthoDB" id="9786737at2"/>
<dbReference type="PANTHER" id="PTHR42989:SF1">
    <property type="entry name" value="FORMATE HYDROGENLYASE SUBUNIT 7-RELATED"/>
    <property type="match status" value="1"/>
</dbReference>
<keyword evidence="6" id="KW-0408">Iron</keyword>
<dbReference type="InterPro" id="IPR017896">
    <property type="entry name" value="4Fe4S_Fe-S-bd"/>
</dbReference>
<dbReference type="EMBL" id="RQGG01000028">
    <property type="protein sequence ID" value="TGL53119.1"/>
    <property type="molecule type" value="Genomic_DNA"/>
</dbReference>
<name>A0A4R9JR37_9LEPT</name>
<dbReference type="SUPFAM" id="SSF56770">
    <property type="entry name" value="HydA/Nqo6-like"/>
    <property type="match status" value="1"/>
</dbReference>
<proteinExistence type="inferred from homology"/>
<organism evidence="9 10">
    <name type="scientific">Leptospira kemamanensis</name>
    <dbReference type="NCBI Taxonomy" id="2484942"/>
    <lineage>
        <taxon>Bacteria</taxon>
        <taxon>Pseudomonadati</taxon>
        <taxon>Spirochaetota</taxon>
        <taxon>Spirochaetia</taxon>
        <taxon>Leptospirales</taxon>
        <taxon>Leptospiraceae</taxon>
        <taxon>Leptospira</taxon>
    </lineage>
</organism>
<dbReference type="SUPFAM" id="SSF54862">
    <property type="entry name" value="4Fe-4S ferredoxins"/>
    <property type="match status" value="1"/>
</dbReference>
<feature type="domain" description="4Fe-4S ferredoxin-type" evidence="8">
    <location>
        <begin position="64"/>
        <end position="93"/>
    </location>
</feature>
<evidence type="ECO:0000256" key="2">
    <source>
        <dbReference type="ARBA" id="ARBA00009173"/>
    </source>
</evidence>
<comment type="cofactor">
    <cofactor evidence="1">
        <name>[4Fe-4S] cluster</name>
        <dbReference type="ChEBI" id="CHEBI:49883"/>
    </cofactor>
</comment>
<dbReference type="InterPro" id="IPR017900">
    <property type="entry name" value="4Fe4S_Fe_S_CS"/>
</dbReference>
<comment type="similarity">
    <text evidence="2">Belongs to the complex I 20 kDa subunit family.</text>
</comment>
<dbReference type="InterPro" id="IPR006137">
    <property type="entry name" value="NADH_UbQ_OxRdtase-like_20kDa"/>
</dbReference>
<dbReference type="Proteomes" id="UP000297609">
    <property type="component" value="Unassembled WGS sequence"/>
</dbReference>
<evidence type="ECO:0000313" key="10">
    <source>
        <dbReference type="Proteomes" id="UP000297609"/>
    </source>
</evidence>
<comment type="similarity">
    <text evidence="3">Belongs to the FrhG family.</text>
</comment>
<comment type="caution">
    <text evidence="9">The sequence shown here is derived from an EMBL/GenBank/DDBJ whole genome shotgun (WGS) entry which is preliminary data.</text>
</comment>
<evidence type="ECO:0000259" key="8">
    <source>
        <dbReference type="PROSITE" id="PS51379"/>
    </source>
</evidence>
<evidence type="ECO:0000256" key="5">
    <source>
        <dbReference type="ARBA" id="ARBA00022723"/>
    </source>
</evidence>
<evidence type="ECO:0000313" key="9">
    <source>
        <dbReference type="EMBL" id="TGL53119.1"/>
    </source>
</evidence>
<reference evidence="9" key="1">
    <citation type="journal article" date="2019" name="PLoS Negl. Trop. Dis.">
        <title>Revisiting the worldwide diversity of Leptospira species in the environment.</title>
        <authorList>
            <person name="Vincent A.T."/>
            <person name="Schiettekatte O."/>
            <person name="Bourhy P."/>
            <person name="Veyrier F.J."/>
            <person name="Picardeau M."/>
        </authorList>
    </citation>
    <scope>NUCLEOTIDE SEQUENCE [LARGE SCALE GENOMIC DNA]</scope>
    <source>
        <strain evidence="9">201702454</strain>
    </source>
</reference>
<keyword evidence="5" id="KW-0479">Metal-binding</keyword>
<evidence type="ECO:0000256" key="4">
    <source>
        <dbReference type="ARBA" id="ARBA00022485"/>
    </source>
</evidence>
<evidence type="ECO:0000256" key="7">
    <source>
        <dbReference type="ARBA" id="ARBA00023014"/>
    </source>
</evidence>
<dbReference type="PROSITE" id="PS51379">
    <property type="entry name" value="4FE4S_FER_2"/>
    <property type="match status" value="2"/>
</dbReference>
<gene>
    <name evidence="9" type="ORF">EHQ59_09270</name>
</gene>
<feature type="domain" description="4Fe-4S ferredoxin-type" evidence="8">
    <location>
        <begin position="33"/>
        <end position="63"/>
    </location>
</feature>
<keyword evidence="7" id="KW-0411">Iron-sulfur</keyword>